<evidence type="ECO:0000259" key="1">
    <source>
        <dbReference type="Pfam" id="PF25441"/>
    </source>
</evidence>
<dbReference type="Proteomes" id="UP000036987">
    <property type="component" value="Unassembled WGS sequence"/>
</dbReference>
<dbReference type="InterPro" id="IPR057388">
    <property type="entry name" value="Hexapep_UGP3_C"/>
</dbReference>
<dbReference type="AlphaFoldDB" id="A0A0K9PPB4"/>
<evidence type="ECO:0000313" key="3">
    <source>
        <dbReference type="Proteomes" id="UP000036987"/>
    </source>
</evidence>
<evidence type="ECO:0000313" key="2">
    <source>
        <dbReference type="EMBL" id="KMZ70913.1"/>
    </source>
</evidence>
<comment type="caution">
    <text evidence="2">The sequence shown here is derived from an EMBL/GenBank/DDBJ whole genome shotgun (WGS) entry which is preliminary data.</text>
</comment>
<organism evidence="2 3">
    <name type="scientific">Zostera marina</name>
    <name type="common">Eelgrass</name>
    <dbReference type="NCBI Taxonomy" id="29655"/>
    <lineage>
        <taxon>Eukaryota</taxon>
        <taxon>Viridiplantae</taxon>
        <taxon>Streptophyta</taxon>
        <taxon>Embryophyta</taxon>
        <taxon>Tracheophyta</taxon>
        <taxon>Spermatophyta</taxon>
        <taxon>Magnoliopsida</taxon>
        <taxon>Liliopsida</taxon>
        <taxon>Zosteraceae</taxon>
        <taxon>Zostera</taxon>
    </lineage>
</organism>
<proteinExistence type="predicted"/>
<sequence length="134" mass="15106">FYGGSISANSELQLEVVDFLWKNVQLDGSLIVFAKNPMGSTRTFTNGDPLIQYGYRCGRCKLQNVKVLNKGIDWDSKNNIYWKHDVQRVETLKIILQGNAEFEATNVIFKGNHIFEVPNGFRMIIASCDISVSG</sequence>
<dbReference type="OrthoDB" id="2020092at2759"/>
<dbReference type="Pfam" id="PF25441">
    <property type="entry name" value="Hexapep_UGP3_C"/>
    <property type="match status" value="1"/>
</dbReference>
<gene>
    <name evidence="2" type="ORF">ZOSMA_190G00140</name>
</gene>
<protein>
    <submittedName>
        <fullName evidence="2">UDP-glucose pyrophosphorylase</fullName>
    </submittedName>
</protein>
<feature type="non-terminal residue" evidence="2">
    <location>
        <position position="1"/>
    </location>
</feature>
<dbReference type="EMBL" id="LFYR01000696">
    <property type="protein sequence ID" value="KMZ70913.1"/>
    <property type="molecule type" value="Genomic_DNA"/>
</dbReference>
<reference evidence="3" key="1">
    <citation type="journal article" date="2016" name="Nature">
        <title>The genome of the seagrass Zostera marina reveals angiosperm adaptation to the sea.</title>
        <authorList>
            <person name="Olsen J.L."/>
            <person name="Rouze P."/>
            <person name="Verhelst B."/>
            <person name="Lin Y.-C."/>
            <person name="Bayer T."/>
            <person name="Collen J."/>
            <person name="Dattolo E."/>
            <person name="De Paoli E."/>
            <person name="Dittami S."/>
            <person name="Maumus F."/>
            <person name="Michel G."/>
            <person name="Kersting A."/>
            <person name="Lauritano C."/>
            <person name="Lohaus R."/>
            <person name="Toepel M."/>
            <person name="Tonon T."/>
            <person name="Vanneste K."/>
            <person name="Amirebrahimi M."/>
            <person name="Brakel J."/>
            <person name="Bostroem C."/>
            <person name="Chovatia M."/>
            <person name="Grimwood J."/>
            <person name="Jenkins J.W."/>
            <person name="Jueterbock A."/>
            <person name="Mraz A."/>
            <person name="Stam W.T."/>
            <person name="Tice H."/>
            <person name="Bornberg-Bauer E."/>
            <person name="Green P.J."/>
            <person name="Pearson G.A."/>
            <person name="Procaccini G."/>
            <person name="Duarte C.M."/>
            <person name="Schmutz J."/>
            <person name="Reusch T.B.H."/>
            <person name="Van de Peer Y."/>
        </authorList>
    </citation>
    <scope>NUCLEOTIDE SEQUENCE [LARGE SCALE GENOMIC DNA]</scope>
    <source>
        <strain evidence="3">cv. Finnish</strain>
    </source>
</reference>
<name>A0A0K9PPB4_ZOSMR</name>
<accession>A0A0K9PPB4</accession>
<feature type="domain" description="UGP3-like C-terminal hexapeptide repeats" evidence="1">
    <location>
        <begin position="1"/>
        <end position="127"/>
    </location>
</feature>
<keyword evidence="3" id="KW-1185">Reference proteome</keyword>